<dbReference type="Pfam" id="PF03407">
    <property type="entry name" value="Nucleotid_trans"/>
    <property type="match status" value="1"/>
</dbReference>
<dbReference type="InterPro" id="IPR005069">
    <property type="entry name" value="Nucl-diP-sugar_transferase"/>
</dbReference>
<organism evidence="2 3">
    <name type="scientific">Necator americanus</name>
    <name type="common">Human hookworm</name>
    <dbReference type="NCBI Taxonomy" id="51031"/>
    <lineage>
        <taxon>Eukaryota</taxon>
        <taxon>Metazoa</taxon>
        <taxon>Ecdysozoa</taxon>
        <taxon>Nematoda</taxon>
        <taxon>Chromadorea</taxon>
        <taxon>Rhabditida</taxon>
        <taxon>Rhabditina</taxon>
        <taxon>Rhabditomorpha</taxon>
        <taxon>Strongyloidea</taxon>
        <taxon>Ancylostomatidae</taxon>
        <taxon>Bunostominae</taxon>
        <taxon>Necator</taxon>
    </lineage>
</organism>
<comment type="caution">
    <text evidence="2">The sequence shown here is derived from an EMBL/GenBank/DDBJ whole genome shotgun (WGS) entry which is preliminary data.</text>
</comment>
<dbReference type="Proteomes" id="UP001303046">
    <property type="component" value="Unassembled WGS sequence"/>
</dbReference>
<evidence type="ECO:0000313" key="3">
    <source>
        <dbReference type="Proteomes" id="UP001303046"/>
    </source>
</evidence>
<evidence type="ECO:0000313" key="2">
    <source>
        <dbReference type="EMBL" id="KAK6757117.1"/>
    </source>
</evidence>
<feature type="domain" description="Nucleotide-diphospho-sugar transferase" evidence="1">
    <location>
        <begin position="59"/>
        <end position="246"/>
    </location>
</feature>
<name>A0ABR1E354_NECAM</name>
<dbReference type="PANTHER" id="PTHR31967:SF12">
    <property type="entry name" value="NUCLEOTIDE-DIPHOSPHO-SUGAR TRANSFERASE DOMAIN-CONTAINING PROTEIN"/>
    <property type="match status" value="1"/>
</dbReference>
<proteinExistence type="predicted"/>
<gene>
    <name evidence="2" type="primary">Necator_chrV.g19918</name>
    <name evidence="2" type="ORF">RB195_015126</name>
</gene>
<sequence length="340" mass="38553">MALRIWFVPKTSLHGNNINTQYSRWVVGLIRPCQDGHATVHERTLLVSISNGTCDEVLRHVKAKILCAYVSVGNYDAPVDFASYSFDAIMLFRAYLATAFAESSVKVVMIEADATWFRDPKHLFASEFSNEAVDIVAPRNGGISRGTIRAMSPMVIKPSNRTARFLKGLTRRLERLFDLSDQAVYNILCLSRYLGLRCGMFYYEDIADGVCSFMFDSHKYRFRDMMRPYIVNNNYIIGTLAKQERMSRNIESGIQQVGFLLRNVIENDCGWVDSYPKCLSGLALLSYKLSDISHSSPTEHQSGVLSVTRHDSDPAFEIDVYSSFHRSILRTVTKSGRIYV</sequence>
<accession>A0ABR1E354</accession>
<dbReference type="EMBL" id="JAVFWL010000005">
    <property type="protein sequence ID" value="KAK6757117.1"/>
    <property type="molecule type" value="Genomic_DNA"/>
</dbReference>
<keyword evidence="3" id="KW-1185">Reference proteome</keyword>
<protein>
    <recommendedName>
        <fullName evidence="1">Nucleotide-diphospho-sugar transferase domain-containing protein</fullName>
    </recommendedName>
</protein>
<reference evidence="2 3" key="1">
    <citation type="submission" date="2023-08" db="EMBL/GenBank/DDBJ databases">
        <title>A Necator americanus chromosomal reference genome.</title>
        <authorList>
            <person name="Ilik V."/>
            <person name="Petrzelkova K.J."/>
            <person name="Pardy F."/>
            <person name="Fuh T."/>
            <person name="Niatou-Singa F.S."/>
            <person name="Gouil Q."/>
            <person name="Baker L."/>
            <person name="Ritchie M.E."/>
            <person name="Jex A.R."/>
            <person name="Gazzola D."/>
            <person name="Li H."/>
            <person name="Toshio Fujiwara R."/>
            <person name="Zhan B."/>
            <person name="Aroian R.V."/>
            <person name="Pafco B."/>
            <person name="Schwarz E.M."/>
        </authorList>
    </citation>
    <scope>NUCLEOTIDE SEQUENCE [LARGE SCALE GENOMIC DNA]</scope>
    <source>
        <strain evidence="2 3">Aroian</strain>
        <tissue evidence="2">Whole animal</tissue>
    </source>
</reference>
<dbReference type="PANTHER" id="PTHR31967">
    <property type="entry name" value="GROUNDHOG (HEDGEHOG-LIKE FAMILY)-RELATED"/>
    <property type="match status" value="1"/>
</dbReference>
<evidence type="ECO:0000259" key="1">
    <source>
        <dbReference type="Pfam" id="PF03407"/>
    </source>
</evidence>